<dbReference type="GO" id="GO:0005886">
    <property type="term" value="C:plasma membrane"/>
    <property type="evidence" value="ECO:0007669"/>
    <property type="project" value="UniProtKB-SubCell"/>
</dbReference>
<evidence type="ECO:0000256" key="5">
    <source>
        <dbReference type="ARBA" id="ARBA00022989"/>
    </source>
</evidence>
<reference evidence="9 10" key="1">
    <citation type="submission" date="2017-11" db="EMBL/GenBank/DDBJ databases">
        <title>Genomic Encyclopedia of Archaeal and Bacterial Type Strains, Phase II (KMG-II): From Individual Species to Whole Genera.</title>
        <authorList>
            <person name="Goeker M."/>
        </authorList>
    </citation>
    <scope>NUCLEOTIDE SEQUENCE [LARGE SCALE GENOMIC DNA]</scope>
    <source>
        <strain evidence="9 10">DSM 27763</strain>
    </source>
</reference>
<evidence type="ECO:0000313" key="10">
    <source>
        <dbReference type="Proteomes" id="UP000230842"/>
    </source>
</evidence>
<dbReference type="PANTHER" id="PTHR23517">
    <property type="entry name" value="RESISTANCE PROTEIN MDTM, PUTATIVE-RELATED-RELATED"/>
    <property type="match status" value="1"/>
</dbReference>
<dbReference type="PANTHER" id="PTHR23517:SF13">
    <property type="entry name" value="MAJOR FACILITATOR SUPERFAMILY MFS_1"/>
    <property type="match status" value="1"/>
</dbReference>
<dbReference type="Pfam" id="PF07690">
    <property type="entry name" value="MFS_1"/>
    <property type="match status" value="1"/>
</dbReference>
<dbReference type="InterPro" id="IPR036259">
    <property type="entry name" value="MFS_trans_sf"/>
</dbReference>
<evidence type="ECO:0000256" key="3">
    <source>
        <dbReference type="ARBA" id="ARBA00022475"/>
    </source>
</evidence>
<feature type="transmembrane region" description="Helical" evidence="7">
    <location>
        <begin position="349"/>
        <end position="374"/>
    </location>
</feature>
<dbReference type="EMBL" id="PGEZ01000002">
    <property type="protein sequence ID" value="PJJ54375.1"/>
    <property type="molecule type" value="Genomic_DNA"/>
</dbReference>
<proteinExistence type="predicted"/>
<sequence length="407" mass="41330">MATTETTTDATTVVVDGRTPGRTQGLLLMLISCLPVLGSVLLAPILPAMQDHFEGTPGADALVPVTLTVPALMVGLLAPFAGRFVDRFGRKRLLVIALVVYALFGTAPLWLDALPAIVATRAGVGITEAAIMTCCTTLIADYFSGRERDRWLGLQTVFTAVGATVFFAAGGALGAAGWQTPFWLYSVGAVFAALAAVLLLKTAPSTAVGGPQERVTLPPIPWDVLRVPVIFTLVGGVVFYTPIVELPYALDDLGVEATAAIGGIAAIASAGTAFGAFMFGRVAPRGTAVLLPVAAGLAGIGIVIIGVSPAVPLTAVGAVIGSAGTGLMLPTLLTWAISTLPFEQRGRGTGLWTSAFFIGQFFCPLIVVALTAILGGLGGALVVVGVAALVMAGAARAVLARPASAIA</sequence>
<dbReference type="AlphaFoldDB" id="A0A2M9B8U1"/>
<dbReference type="RefSeq" id="WP_100415467.1">
    <property type="nucleotide sequence ID" value="NZ_PGEZ01000002.1"/>
</dbReference>
<feature type="transmembrane region" description="Helical" evidence="7">
    <location>
        <begin position="255"/>
        <end position="277"/>
    </location>
</feature>
<dbReference type="OrthoDB" id="9812221at2"/>
<keyword evidence="6 7" id="KW-0472">Membrane</keyword>
<comment type="subcellular location">
    <subcellularLocation>
        <location evidence="1">Cell membrane</location>
        <topology evidence="1">Multi-pass membrane protein</topology>
    </subcellularLocation>
</comment>
<feature type="transmembrane region" description="Helical" evidence="7">
    <location>
        <begin position="313"/>
        <end position="337"/>
    </location>
</feature>
<evidence type="ECO:0000256" key="7">
    <source>
        <dbReference type="SAM" id="Phobius"/>
    </source>
</evidence>
<feature type="transmembrane region" description="Helical" evidence="7">
    <location>
        <begin position="380"/>
        <end position="399"/>
    </location>
</feature>
<keyword evidence="3" id="KW-1003">Cell membrane</keyword>
<dbReference type="InterPro" id="IPR020846">
    <property type="entry name" value="MFS_dom"/>
</dbReference>
<protein>
    <submittedName>
        <fullName evidence="9">Putative MFS family arabinose efflux permease</fullName>
    </submittedName>
</protein>
<keyword evidence="5 7" id="KW-1133">Transmembrane helix</keyword>
<evidence type="ECO:0000256" key="6">
    <source>
        <dbReference type="ARBA" id="ARBA00023136"/>
    </source>
</evidence>
<evidence type="ECO:0000259" key="8">
    <source>
        <dbReference type="PROSITE" id="PS50850"/>
    </source>
</evidence>
<comment type="caution">
    <text evidence="9">The sequence shown here is derived from an EMBL/GenBank/DDBJ whole genome shotgun (WGS) entry which is preliminary data.</text>
</comment>
<feature type="transmembrane region" description="Helical" evidence="7">
    <location>
        <begin position="61"/>
        <end position="81"/>
    </location>
</feature>
<dbReference type="CDD" id="cd17473">
    <property type="entry name" value="MFS_arabinose_efflux_permease_like"/>
    <property type="match status" value="1"/>
</dbReference>
<name>A0A2M9B8U1_9ACTN</name>
<feature type="transmembrane region" description="Helical" evidence="7">
    <location>
        <begin position="182"/>
        <end position="203"/>
    </location>
</feature>
<feature type="domain" description="Major facilitator superfamily (MFS) profile" evidence="8">
    <location>
        <begin position="24"/>
        <end position="405"/>
    </location>
</feature>
<organism evidence="9 10">
    <name type="scientific">Mumia flava</name>
    <dbReference type="NCBI Taxonomy" id="1348852"/>
    <lineage>
        <taxon>Bacteria</taxon>
        <taxon>Bacillati</taxon>
        <taxon>Actinomycetota</taxon>
        <taxon>Actinomycetes</taxon>
        <taxon>Propionibacteriales</taxon>
        <taxon>Nocardioidaceae</taxon>
        <taxon>Mumia</taxon>
    </lineage>
</organism>
<dbReference type="PROSITE" id="PS50850">
    <property type="entry name" value="MFS"/>
    <property type="match status" value="1"/>
</dbReference>
<keyword evidence="2" id="KW-0813">Transport</keyword>
<feature type="transmembrane region" description="Helical" evidence="7">
    <location>
        <begin position="117"/>
        <end position="140"/>
    </location>
</feature>
<feature type="transmembrane region" description="Helical" evidence="7">
    <location>
        <begin position="26"/>
        <end position="49"/>
    </location>
</feature>
<accession>A0A2M9B8U1</accession>
<evidence type="ECO:0000256" key="1">
    <source>
        <dbReference type="ARBA" id="ARBA00004651"/>
    </source>
</evidence>
<evidence type="ECO:0000313" key="9">
    <source>
        <dbReference type="EMBL" id="PJJ54375.1"/>
    </source>
</evidence>
<keyword evidence="4 7" id="KW-0812">Transmembrane</keyword>
<keyword evidence="10" id="KW-1185">Reference proteome</keyword>
<gene>
    <name evidence="9" type="ORF">CLV56_3884</name>
</gene>
<dbReference type="Gene3D" id="1.20.1250.20">
    <property type="entry name" value="MFS general substrate transporter like domains"/>
    <property type="match status" value="1"/>
</dbReference>
<dbReference type="PROSITE" id="PS00216">
    <property type="entry name" value="SUGAR_TRANSPORT_1"/>
    <property type="match status" value="1"/>
</dbReference>
<feature type="transmembrane region" description="Helical" evidence="7">
    <location>
        <begin position="224"/>
        <end position="243"/>
    </location>
</feature>
<evidence type="ECO:0000256" key="4">
    <source>
        <dbReference type="ARBA" id="ARBA00022692"/>
    </source>
</evidence>
<evidence type="ECO:0000256" key="2">
    <source>
        <dbReference type="ARBA" id="ARBA00022448"/>
    </source>
</evidence>
<dbReference type="Proteomes" id="UP000230842">
    <property type="component" value="Unassembled WGS sequence"/>
</dbReference>
<dbReference type="InterPro" id="IPR005829">
    <property type="entry name" value="Sugar_transporter_CS"/>
</dbReference>
<feature type="transmembrane region" description="Helical" evidence="7">
    <location>
        <begin position="93"/>
        <end position="111"/>
    </location>
</feature>
<dbReference type="SUPFAM" id="SSF103473">
    <property type="entry name" value="MFS general substrate transporter"/>
    <property type="match status" value="1"/>
</dbReference>
<dbReference type="InterPro" id="IPR050171">
    <property type="entry name" value="MFS_Transporters"/>
</dbReference>
<dbReference type="GO" id="GO:0022857">
    <property type="term" value="F:transmembrane transporter activity"/>
    <property type="evidence" value="ECO:0007669"/>
    <property type="project" value="InterPro"/>
</dbReference>
<feature type="transmembrane region" description="Helical" evidence="7">
    <location>
        <begin position="289"/>
        <end position="307"/>
    </location>
</feature>
<dbReference type="InterPro" id="IPR011701">
    <property type="entry name" value="MFS"/>
</dbReference>
<feature type="transmembrane region" description="Helical" evidence="7">
    <location>
        <begin position="152"/>
        <end position="176"/>
    </location>
</feature>